<dbReference type="GO" id="GO:0008482">
    <property type="term" value="F:sulfite oxidase activity"/>
    <property type="evidence" value="ECO:0007669"/>
    <property type="project" value="TreeGrafter"/>
</dbReference>
<reference evidence="6" key="1">
    <citation type="submission" date="2023-06" db="EMBL/GenBank/DDBJ databases">
        <title>Genome-scale phylogeny and comparative genomics of the fungal order Sordariales.</title>
        <authorList>
            <consortium name="Lawrence Berkeley National Laboratory"/>
            <person name="Hensen N."/>
            <person name="Bonometti L."/>
            <person name="Westerberg I."/>
            <person name="Brannstrom I.O."/>
            <person name="Guillou S."/>
            <person name="Cros-Aarteil S."/>
            <person name="Calhoun S."/>
            <person name="Haridas S."/>
            <person name="Kuo A."/>
            <person name="Mondo S."/>
            <person name="Pangilinan J."/>
            <person name="Riley R."/>
            <person name="Labutti K."/>
            <person name="Andreopoulos B."/>
            <person name="Lipzen A."/>
            <person name="Chen C."/>
            <person name="Yanf M."/>
            <person name="Daum C."/>
            <person name="Ng V."/>
            <person name="Clum A."/>
            <person name="Steindorff A."/>
            <person name="Ohm R."/>
            <person name="Martin F."/>
            <person name="Silar P."/>
            <person name="Natvig D."/>
            <person name="Lalanne C."/>
            <person name="Gautier V."/>
            <person name="Ament-Velasquez S.L."/>
            <person name="Kruys A."/>
            <person name="Hutchinson M.I."/>
            <person name="Powell A.J."/>
            <person name="Barry K."/>
            <person name="Miller A.N."/>
            <person name="Grigoriev I.V."/>
            <person name="Debuchy R."/>
            <person name="Gladieux P."/>
            <person name="Thoren M.H."/>
            <person name="Johannesson H."/>
        </authorList>
    </citation>
    <scope>NUCLEOTIDE SEQUENCE</scope>
    <source>
        <strain evidence="6">SMH2532-1</strain>
    </source>
</reference>
<evidence type="ECO:0000256" key="3">
    <source>
        <dbReference type="ARBA" id="ARBA00022723"/>
    </source>
</evidence>
<evidence type="ECO:0000256" key="1">
    <source>
        <dbReference type="ARBA" id="ARBA00001924"/>
    </source>
</evidence>
<comment type="caution">
    <text evidence="6">The sequence shown here is derived from an EMBL/GenBank/DDBJ whole genome shotgun (WGS) entry which is preliminary data.</text>
</comment>
<dbReference type="GO" id="GO:0006790">
    <property type="term" value="P:sulfur compound metabolic process"/>
    <property type="evidence" value="ECO:0007669"/>
    <property type="project" value="TreeGrafter"/>
</dbReference>
<accession>A0AA39XZ42</accession>
<proteinExistence type="predicted"/>
<dbReference type="GO" id="GO:0020037">
    <property type="term" value="F:heme binding"/>
    <property type="evidence" value="ECO:0007669"/>
    <property type="project" value="TreeGrafter"/>
</dbReference>
<evidence type="ECO:0000313" key="7">
    <source>
        <dbReference type="Proteomes" id="UP001174936"/>
    </source>
</evidence>
<dbReference type="InterPro" id="IPR008335">
    <property type="entry name" value="Mopterin_OxRdtase_euk"/>
</dbReference>
<dbReference type="AlphaFoldDB" id="A0AA39XZ42"/>
<keyword evidence="3" id="KW-0479">Metal-binding</keyword>
<dbReference type="PANTHER" id="PTHR19372">
    <property type="entry name" value="SULFITE REDUCTASE"/>
    <property type="match status" value="1"/>
</dbReference>
<organism evidence="6 7">
    <name type="scientific">Cercophora newfieldiana</name>
    <dbReference type="NCBI Taxonomy" id="92897"/>
    <lineage>
        <taxon>Eukaryota</taxon>
        <taxon>Fungi</taxon>
        <taxon>Dikarya</taxon>
        <taxon>Ascomycota</taxon>
        <taxon>Pezizomycotina</taxon>
        <taxon>Sordariomycetes</taxon>
        <taxon>Sordariomycetidae</taxon>
        <taxon>Sordariales</taxon>
        <taxon>Lasiosphaeriaceae</taxon>
        <taxon>Cercophora</taxon>
    </lineage>
</organism>
<keyword evidence="7" id="KW-1185">Reference proteome</keyword>
<dbReference type="SUPFAM" id="SSF81296">
    <property type="entry name" value="E set domains"/>
    <property type="match status" value="1"/>
</dbReference>
<dbReference type="GO" id="GO:0043546">
    <property type="term" value="F:molybdopterin cofactor binding"/>
    <property type="evidence" value="ECO:0007669"/>
    <property type="project" value="TreeGrafter"/>
</dbReference>
<dbReference type="InterPro" id="IPR005066">
    <property type="entry name" value="MoCF_OxRdtse_dimer"/>
</dbReference>
<dbReference type="EMBL" id="JAULSV010000005">
    <property type="protein sequence ID" value="KAK0642974.1"/>
    <property type="molecule type" value="Genomic_DNA"/>
</dbReference>
<dbReference type="Gene3D" id="2.60.40.650">
    <property type="match status" value="1"/>
</dbReference>
<dbReference type="GO" id="GO:0005739">
    <property type="term" value="C:mitochondrion"/>
    <property type="evidence" value="ECO:0007669"/>
    <property type="project" value="TreeGrafter"/>
</dbReference>
<dbReference type="PRINTS" id="PR00407">
    <property type="entry name" value="EUMOPTERIN"/>
</dbReference>
<name>A0AA39XZ42_9PEZI</name>
<evidence type="ECO:0000259" key="5">
    <source>
        <dbReference type="Pfam" id="PF03404"/>
    </source>
</evidence>
<keyword evidence="4" id="KW-0560">Oxidoreductase</keyword>
<comment type="cofactor">
    <cofactor evidence="1">
        <name>Mo-molybdopterin</name>
        <dbReference type="ChEBI" id="CHEBI:71302"/>
    </cofactor>
</comment>
<evidence type="ECO:0000256" key="4">
    <source>
        <dbReference type="ARBA" id="ARBA00023002"/>
    </source>
</evidence>
<dbReference type="GO" id="GO:0030151">
    <property type="term" value="F:molybdenum ion binding"/>
    <property type="evidence" value="ECO:0007669"/>
    <property type="project" value="InterPro"/>
</dbReference>
<dbReference type="Proteomes" id="UP001174936">
    <property type="component" value="Unassembled WGS sequence"/>
</dbReference>
<protein>
    <submittedName>
        <fullName evidence="6">Immunoglobulin E-set</fullName>
    </submittedName>
</protein>
<dbReference type="PANTHER" id="PTHR19372:SF6">
    <property type="entry name" value="SULFITE OXIDASE"/>
    <property type="match status" value="1"/>
</dbReference>
<feature type="non-terminal residue" evidence="6">
    <location>
        <position position="1"/>
    </location>
</feature>
<keyword evidence="2" id="KW-0500">Molybdenum</keyword>
<dbReference type="Pfam" id="PF03404">
    <property type="entry name" value="Mo-co_dimer"/>
    <property type="match status" value="1"/>
</dbReference>
<evidence type="ECO:0000256" key="2">
    <source>
        <dbReference type="ARBA" id="ARBA00022505"/>
    </source>
</evidence>
<sequence>EVRAIKGESKASVQRKEYLYFTPQIRKQNAQYGNGFSIQDMPVSSAIMAPKEMDRIVHEGKIAVKGWAYSGSGHCAAQVEVSGDGGAIWHEVPAENMSTKYFYAWRNWRMELPVDAEGWLELCVRTWDNATNTQPTYVRSAWNWDLHVTSSAHRVKIYIINKSRPATAARLKKPEEHGQPLLSITQPIDFDLESELAAMEAKGWRDPVE</sequence>
<dbReference type="InterPro" id="IPR014756">
    <property type="entry name" value="Ig_E-set"/>
</dbReference>
<evidence type="ECO:0000313" key="6">
    <source>
        <dbReference type="EMBL" id="KAK0642974.1"/>
    </source>
</evidence>
<feature type="domain" description="Moybdenum cofactor oxidoreductase dimerisation" evidence="5">
    <location>
        <begin position="37"/>
        <end position="158"/>
    </location>
</feature>
<gene>
    <name evidence="6" type="ORF">B0T16DRAFT_333289</name>
</gene>